<feature type="region of interest" description="Disordered" evidence="1">
    <location>
        <begin position="239"/>
        <end position="273"/>
    </location>
</feature>
<gene>
    <name evidence="2" type="ORF">KUTeg_007369</name>
</gene>
<dbReference type="Proteomes" id="UP001217089">
    <property type="component" value="Unassembled WGS sequence"/>
</dbReference>
<feature type="compositionally biased region" description="Polar residues" evidence="1">
    <location>
        <begin position="500"/>
        <end position="514"/>
    </location>
</feature>
<feature type="region of interest" description="Disordered" evidence="1">
    <location>
        <begin position="476"/>
        <end position="516"/>
    </location>
</feature>
<reference evidence="2 3" key="1">
    <citation type="submission" date="2022-12" db="EMBL/GenBank/DDBJ databases">
        <title>Chromosome-level genome of Tegillarca granosa.</title>
        <authorList>
            <person name="Kim J."/>
        </authorList>
    </citation>
    <scope>NUCLEOTIDE SEQUENCE [LARGE SCALE GENOMIC DNA]</scope>
    <source>
        <strain evidence="2">Teg-2019</strain>
        <tissue evidence="2">Adductor muscle</tissue>
    </source>
</reference>
<comment type="caution">
    <text evidence="2">The sequence shown here is derived from an EMBL/GenBank/DDBJ whole genome shotgun (WGS) entry which is preliminary data.</text>
</comment>
<accession>A0ABQ9FD30</accession>
<protein>
    <submittedName>
        <fullName evidence="2">Uncharacterized protein</fullName>
    </submittedName>
</protein>
<name>A0ABQ9FD30_TEGGR</name>
<evidence type="ECO:0000313" key="3">
    <source>
        <dbReference type="Proteomes" id="UP001217089"/>
    </source>
</evidence>
<feature type="region of interest" description="Disordered" evidence="1">
    <location>
        <begin position="802"/>
        <end position="832"/>
    </location>
</feature>
<keyword evidence="3" id="KW-1185">Reference proteome</keyword>
<feature type="compositionally biased region" description="Low complexity" evidence="1">
    <location>
        <begin position="326"/>
        <end position="341"/>
    </location>
</feature>
<organism evidence="2 3">
    <name type="scientific">Tegillarca granosa</name>
    <name type="common">Malaysian cockle</name>
    <name type="synonym">Anadara granosa</name>
    <dbReference type="NCBI Taxonomy" id="220873"/>
    <lineage>
        <taxon>Eukaryota</taxon>
        <taxon>Metazoa</taxon>
        <taxon>Spiralia</taxon>
        <taxon>Lophotrochozoa</taxon>
        <taxon>Mollusca</taxon>
        <taxon>Bivalvia</taxon>
        <taxon>Autobranchia</taxon>
        <taxon>Pteriomorphia</taxon>
        <taxon>Arcoida</taxon>
        <taxon>Arcoidea</taxon>
        <taxon>Arcidae</taxon>
        <taxon>Tegillarca</taxon>
    </lineage>
</organism>
<proteinExistence type="predicted"/>
<feature type="compositionally biased region" description="Acidic residues" evidence="1">
    <location>
        <begin position="205"/>
        <end position="214"/>
    </location>
</feature>
<feature type="compositionally biased region" description="Basic and acidic residues" evidence="1">
    <location>
        <begin position="115"/>
        <end position="128"/>
    </location>
</feature>
<feature type="compositionally biased region" description="Acidic residues" evidence="1">
    <location>
        <begin position="803"/>
        <end position="817"/>
    </location>
</feature>
<evidence type="ECO:0000313" key="2">
    <source>
        <dbReference type="EMBL" id="KAJ8315219.1"/>
    </source>
</evidence>
<feature type="region of interest" description="Disordered" evidence="1">
    <location>
        <begin position="385"/>
        <end position="429"/>
    </location>
</feature>
<dbReference type="EMBL" id="JARBDR010000337">
    <property type="protein sequence ID" value="KAJ8315219.1"/>
    <property type="molecule type" value="Genomic_DNA"/>
</dbReference>
<feature type="compositionally biased region" description="Polar residues" evidence="1">
    <location>
        <begin position="385"/>
        <end position="402"/>
    </location>
</feature>
<feature type="region of interest" description="Disordered" evidence="1">
    <location>
        <begin position="190"/>
        <end position="218"/>
    </location>
</feature>
<feature type="compositionally biased region" description="Polar residues" evidence="1">
    <location>
        <begin position="308"/>
        <end position="318"/>
    </location>
</feature>
<feature type="region of interest" description="Disordered" evidence="1">
    <location>
        <begin position="308"/>
        <end position="349"/>
    </location>
</feature>
<sequence length="1083" mass="119546">MGNKMIQMNFVEEGIDNNSEDVCRIDICHSKTDSLLILLHVSDDVKVKILPFSYRTGTGWKIINLSESESLCIPVFESSVESETESGAKQTLRKIVAGRSRGMNSRNWNTLKGLESNEKGKRKLDDNSNSHVGNCKKPKYNSTASESNRIAHSGLRMSNVVSDQTKFTTGDLQVNVLCRGFVILPKPSESKKQLETENSENTAVTEDDYMDSESSDLPNVTETMTLDAEHNEHFDTITIKEEPDSEDEMNKDGPGSASKGEMNKDGPGSASISQSIVNIKQEKEEESLPLLLTCTSENFISSPDLNTEDSASCFSSTPAEKFPVKSDGSSPSDFSSVDGGSASANHNSSLENHSSIASLESCNFMSESPMSIPNTHYQISESQTCHPKFHQSVSESQNGTQDVSEDHNSTLDSSQSNSKGHSSMLDSNQFNSKVHNSTLDLDQSNSVLCPSSIQHLYVDSEKNISDSVKESLKKMITSENKGKVPTSSNPSMLTGDLPKASSTTASKSPESNMPTLRKLLSTRNSVVSIGTFVPVDKPDIQTEKDVQVYEYTLLSVENPSALIKHSDKSEKICSVPTKPVIRSDDVLLLKDALSCTDSESQKSVNYTNFKNYTQTATCISPFIAYDQNQQNRSSDTNTVDTTSISQVCNITTNKNTTFNNHGNNMIPLEDTSISGVGNQLQTNSNLPNFVSEYIDQPKIEMSQNIPVNITMVFIPVRHDTGISTISTCEKASVGTIPAAMCTSSEMNSDFDHSVVKIEKNYTNSECSNGQSSKEIDQAAVHSQLYSVSSSECLLKNSPFDSVDSSDYDYTSSEEDEKIETRGNGNSLDSERKKNASVVMVAVEHDVFKTDKGEVKTVENSEDYKLKTSNIKVENGEIKLDISNRETSSRPDAQLVKVLNSTNKVLNVLIDGSLRSIAPLSVQSYLNYSACQKLNLNQNENILPMIKTENDDSNLYEVVSNTMEPDGGILDTVRQVCHSESDLSGQGSSKDHLEEIVKMSKSKDIKHFQDLNMKLQRQIPYDFLKVKIPREIYLDPCLNRPSFVVLERLQRLGNLLTIKSDCNRLCRSQTIRKYKEIPIDIHLS</sequence>
<feature type="region of interest" description="Disordered" evidence="1">
    <location>
        <begin position="115"/>
        <end position="147"/>
    </location>
</feature>
<evidence type="ECO:0000256" key="1">
    <source>
        <dbReference type="SAM" id="MobiDB-lite"/>
    </source>
</evidence>
<feature type="compositionally biased region" description="Polar residues" evidence="1">
    <location>
        <begin position="410"/>
        <end position="429"/>
    </location>
</feature>